<organism evidence="3">
    <name type="scientific">Thrips palmi</name>
    <name type="common">Melon thrips</name>
    <dbReference type="NCBI Taxonomy" id="161013"/>
    <lineage>
        <taxon>Eukaryota</taxon>
        <taxon>Metazoa</taxon>
        <taxon>Ecdysozoa</taxon>
        <taxon>Arthropoda</taxon>
        <taxon>Hexapoda</taxon>
        <taxon>Insecta</taxon>
        <taxon>Pterygota</taxon>
        <taxon>Neoptera</taxon>
        <taxon>Paraneoptera</taxon>
        <taxon>Thysanoptera</taxon>
        <taxon>Terebrantia</taxon>
        <taxon>Thripoidea</taxon>
        <taxon>Thripidae</taxon>
        <taxon>Thrips</taxon>
    </lineage>
</organism>
<dbReference type="GeneID" id="117639610"/>
<evidence type="ECO:0000256" key="1">
    <source>
        <dbReference type="SAM" id="Phobius"/>
    </source>
</evidence>
<evidence type="ECO:0000313" key="3">
    <source>
        <dbReference type="RefSeq" id="XP_034231340.1"/>
    </source>
</evidence>
<dbReference type="InParanoid" id="A0A6P8Y4I7"/>
<accession>A0A6P8Y4I7</accession>
<reference evidence="3" key="1">
    <citation type="submission" date="2025-08" db="UniProtKB">
        <authorList>
            <consortium name="RefSeq"/>
        </authorList>
    </citation>
    <scope>IDENTIFICATION</scope>
    <source>
        <tissue evidence="3">Total insect</tissue>
    </source>
</reference>
<gene>
    <name evidence="3" type="primary">LOC117639610</name>
</gene>
<evidence type="ECO:0000313" key="2">
    <source>
        <dbReference type="Proteomes" id="UP000515158"/>
    </source>
</evidence>
<keyword evidence="1" id="KW-1133">Transmembrane helix</keyword>
<feature type="transmembrane region" description="Helical" evidence="1">
    <location>
        <begin position="122"/>
        <end position="142"/>
    </location>
</feature>
<keyword evidence="1" id="KW-0812">Transmembrane</keyword>
<dbReference type="KEGG" id="tpal:117639610"/>
<keyword evidence="1" id="KW-0472">Membrane</keyword>
<dbReference type="RefSeq" id="XP_034231340.1">
    <property type="nucleotide sequence ID" value="XM_034375449.1"/>
</dbReference>
<dbReference type="AlphaFoldDB" id="A0A6P8Y4I7"/>
<dbReference type="Proteomes" id="UP000515158">
    <property type="component" value="Unplaced"/>
</dbReference>
<sequence length="176" mass="19410">MVCLFYGIILFMYGKEGLDDTAPAYAIMAFCNGSGAYAMARMCHLTSREAGRTHRLVHAVLNNQYLTTVEERRLRDFSFQLVHSDAAVRPFGMFCVNYGLLSSARCGYVAIGATKKIIYSKVNCFVLVGFQMVMSVFTYLVILGQFDLISLAVANDHRNVTGTSTAMPDDAALAPF</sequence>
<keyword evidence="2" id="KW-1185">Reference proteome</keyword>
<name>A0A6P8Y4I7_THRPL</name>
<protein>
    <submittedName>
        <fullName evidence="3">Uncharacterized protein LOC117639610</fullName>
    </submittedName>
</protein>
<proteinExistence type="predicted"/>